<reference evidence="2" key="1">
    <citation type="submission" date="2020-05" db="EMBL/GenBank/DDBJ databases">
        <title>Nod-independent and nitrogen-fixing Bradyrhizobium aeschynomene sp. nov. isolated from nodules of Aeschynomene indica.</title>
        <authorList>
            <person name="Zhang Z."/>
        </authorList>
    </citation>
    <scope>NUCLEOTIDE SEQUENCE</scope>
    <source>
        <strain evidence="2">83012</strain>
    </source>
</reference>
<dbReference type="Pfam" id="PF18934">
    <property type="entry name" value="DUF5682"/>
    <property type="match status" value="1"/>
</dbReference>
<dbReference type="PANTHER" id="PTHR30634">
    <property type="entry name" value="OUTER MEMBRANE LOLAB LIPOPROTEIN INSERTION APPARATUS"/>
    <property type="match status" value="1"/>
</dbReference>
<evidence type="ECO:0000313" key="3">
    <source>
        <dbReference type="Proteomes" id="UP000886476"/>
    </source>
</evidence>
<dbReference type="PANTHER" id="PTHR30634:SF14">
    <property type="match status" value="1"/>
</dbReference>
<feature type="region of interest" description="Disordered" evidence="1">
    <location>
        <begin position="113"/>
        <end position="146"/>
    </location>
</feature>
<dbReference type="InterPro" id="IPR043737">
    <property type="entry name" value="DUF5682"/>
</dbReference>
<sequence length="790" mass="84893">MAAASPDRLHLLGIRHHGPGSARAVLAALDAADPAVVLIEGPPDADELIGFAASPAMVPPVALLVHAQDDASNASFFPFAVFSPEWQAIRWALAKQRPVRFIDLPASHRLAERAKLAKQESDEGEATPENADAAAQDPPEPTDPELAQIRRDPLAYLATLAGYDDSESWWNAIVEQGTHGPEIFAALEAAITALRETIDPLPYQPPDEAQRELRREAHMRLQIAAALSEHDGPVGVVCGAWHVPALRKKVALKDDRALLKGLPQIKVTATWVPWTETRLAASSGYGAGVISPGWYAHLWQGLQHGQVAARDATSFTTRWQTRVAELLRRNGRPASTASAIEASRLAITLAALRDVALPGLAEMREASLATLCEGETALFRLIEQQLIIGQRVGEIDDSVPQMPLAADLARWQRKLKLKPEALDSDLSLDLRSEAGLAKSQLLHRLALIQVPWGRLQGSGQSRGTFRENWRLRWEPEFSVRLVEALVHGTTVAQAAGNAAVSNAQTAASLNTVAAIVSGCLEAGLSEAAETTIALLQQRSAATSDVANLTEAVPPLAEILRYGTARALPTEALRLLVISLTETICAGLVYACRSLQADVAADLRGKLARLDAAIGLIEDAGLREGWRRALALVANDTSAHPLLKGLASRALYDHGIVRPEQTALALSRALSHSVPTLEAGDWLDGFLGQSGQVLLHDQALRRIIDAWLAAIDDEAFNNLLPVMRRAFAGFDRSERRRLLDELARQRPTAMSTATDAAPLQPLAPLPSSAAGFDAALPLLLTILGADRPMKG</sequence>
<accession>A0ABX2CGX1</accession>
<keyword evidence="3" id="KW-1185">Reference proteome</keyword>
<proteinExistence type="predicted"/>
<dbReference type="Proteomes" id="UP000886476">
    <property type="component" value="Unassembled WGS sequence"/>
</dbReference>
<protein>
    <submittedName>
        <fullName evidence="2">Uncharacterized protein</fullName>
    </submittedName>
</protein>
<organism evidence="2 3">
    <name type="scientific">Bradyrhizobium aeschynomenes</name>
    <dbReference type="NCBI Taxonomy" id="2734909"/>
    <lineage>
        <taxon>Bacteria</taxon>
        <taxon>Pseudomonadati</taxon>
        <taxon>Pseudomonadota</taxon>
        <taxon>Alphaproteobacteria</taxon>
        <taxon>Hyphomicrobiales</taxon>
        <taxon>Nitrobacteraceae</taxon>
        <taxon>Bradyrhizobium</taxon>
    </lineage>
</organism>
<evidence type="ECO:0000313" key="2">
    <source>
        <dbReference type="EMBL" id="NPU66564.1"/>
    </source>
</evidence>
<evidence type="ECO:0000256" key="1">
    <source>
        <dbReference type="SAM" id="MobiDB-lite"/>
    </source>
</evidence>
<dbReference type="EMBL" id="JABFDN010000004">
    <property type="protein sequence ID" value="NPU66564.1"/>
    <property type="molecule type" value="Genomic_DNA"/>
</dbReference>
<dbReference type="InterPro" id="IPR050458">
    <property type="entry name" value="LolB"/>
</dbReference>
<name>A0ABX2CGX1_9BRAD</name>
<dbReference type="RefSeq" id="WP_172111627.1">
    <property type="nucleotide sequence ID" value="NZ_JABFDM010000007.1"/>
</dbReference>
<gene>
    <name evidence="2" type="ORF">HL667_16285</name>
</gene>
<comment type="caution">
    <text evidence="2">The sequence shown here is derived from an EMBL/GenBank/DDBJ whole genome shotgun (WGS) entry which is preliminary data.</text>
</comment>